<feature type="transmembrane region" description="Helical" evidence="5">
    <location>
        <begin position="167"/>
        <end position="193"/>
    </location>
</feature>
<dbReference type="GO" id="GO:0016020">
    <property type="term" value="C:membrane"/>
    <property type="evidence" value="ECO:0007669"/>
    <property type="project" value="UniProtKB-SubCell"/>
</dbReference>
<name>A0A437NZZ2_9HYPH</name>
<evidence type="ECO:0000256" key="1">
    <source>
        <dbReference type="ARBA" id="ARBA00004141"/>
    </source>
</evidence>
<evidence type="ECO:0000256" key="2">
    <source>
        <dbReference type="ARBA" id="ARBA00022692"/>
    </source>
</evidence>
<keyword evidence="8" id="KW-1185">Reference proteome</keyword>
<keyword evidence="2 5" id="KW-0812">Transmembrane</keyword>
<evidence type="ECO:0000259" key="6">
    <source>
        <dbReference type="Pfam" id="PF07298"/>
    </source>
</evidence>
<reference evidence="7 8" key="1">
    <citation type="submission" date="2019-01" db="EMBL/GenBank/DDBJ databases">
        <authorList>
            <person name="Chen W.-M."/>
        </authorList>
    </citation>
    <scope>NUCLEOTIDE SEQUENCE [LARGE SCALE GENOMIC DNA]</scope>
    <source>
        <strain evidence="7 8">TER-1</strain>
    </source>
</reference>
<organism evidence="7 8">
    <name type="scientific">Methylobacterium oryzihabitans</name>
    <dbReference type="NCBI Taxonomy" id="2499852"/>
    <lineage>
        <taxon>Bacteria</taxon>
        <taxon>Pseudomonadati</taxon>
        <taxon>Pseudomonadota</taxon>
        <taxon>Alphaproteobacteria</taxon>
        <taxon>Hyphomicrobiales</taxon>
        <taxon>Methylobacteriaceae</taxon>
        <taxon>Methylobacterium</taxon>
    </lineage>
</organism>
<feature type="transmembrane region" description="Helical" evidence="5">
    <location>
        <begin position="40"/>
        <end position="58"/>
    </location>
</feature>
<dbReference type="Proteomes" id="UP000286997">
    <property type="component" value="Unassembled WGS sequence"/>
</dbReference>
<feature type="domain" description="NnrU" evidence="6">
    <location>
        <begin position="4"/>
        <end position="191"/>
    </location>
</feature>
<evidence type="ECO:0000256" key="5">
    <source>
        <dbReference type="SAM" id="Phobius"/>
    </source>
</evidence>
<dbReference type="OrthoDB" id="5293641at2"/>
<gene>
    <name evidence="7" type="ORF">EOE48_18900</name>
</gene>
<evidence type="ECO:0000313" key="8">
    <source>
        <dbReference type="Proteomes" id="UP000286997"/>
    </source>
</evidence>
<accession>A0A437NZZ2</accession>
<keyword evidence="3 5" id="KW-1133">Transmembrane helix</keyword>
<dbReference type="EMBL" id="SACP01000020">
    <property type="protein sequence ID" value="RVU15584.1"/>
    <property type="molecule type" value="Genomic_DNA"/>
</dbReference>
<dbReference type="AlphaFoldDB" id="A0A437NZZ2"/>
<protein>
    <submittedName>
        <fullName evidence="7">NnrU family protein</fullName>
    </submittedName>
</protein>
<feature type="transmembrane region" description="Helical" evidence="5">
    <location>
        <begin position="117"/>
        <end position="138"/>
    </location>
</feature>
<comment type="subcellular location">
    <subcellularLocation>
        <location evidence="1">Membrane</location>
        <topology evidence="1">Multi-pass membrane protein</topology>
    </subcellularLocation>
</comment>
<evidence type="ECO:0000256" key="4">
    <source>
        <dbReference type="ARBA" id="ARBA00023136"/>
    </source>
</evidence>
<dbReference type="Pfam" id="PF07298">
    <property type="entry name" value="NnrU"/>
    <property type="match status" value="1"/>
</dbReference>
<evidence type="ECO:0000313" key="7">
    <source>
        <dbReference type="EMBL" id="RVU15584.1"/>
    </source>
</evidence>
<keyword evidence="4 5" id="KW-0472">Membrane</keyword>
<proteinExistence type="predicted"/>
<dbReference type="RefSeq" id="WP_127732004.1">
    <property type="nucleotide sequence ID" value="NZ_SACP01000020.1"/>
</dbReference>
<evidence type="ECO:0000256" key="3">
    <source>
        <dbReference type="ARBA" id="ARBA00022989"/>
    </source>
</evidence>
<dbReference type="InterPro" id="IPR009915">
    <property type="entry name" value="NnrU_dom"/>
</dbReference>
<sequence>MTLLLAGLVLFLGSHAFTMARGPRARLIARVGEAPYKLGYTAVAALGLVLIGVGYGHYRADGYIPVWSPPVWTRHLALLLMLPAFVCLAAAYLPGRIKARLKHPMLLGVKIWATAHLLANGDLGSIVLFGAVLAWAVAARISAKRRDEVKPHAGPATAPRGWRNDALAAGIGVAAWLLFARVLHSWLIGVAVWPGQA</sequence>
<comment type="caution">
    <text evidence="7">The sequence shown here is derived from an EMBL/GenBank/DDBJ whole genome shotgun (WGS) entry which is preliminary data.</text>
</comment>
<feature type="transmembrane region" description="Helical" evidence="5">
    <location>
        <begin position="78"/>
        <end position="97"/>
    </location>
</feature>